<sequence>MSKPIETSNPFWWMALDIYGQDKEGTAYIFPWKQAANGKWQMQNKFAGRGVRVMELTFGTYLPVNEKVYVIDFGARLFVGAFMLEFTWDHFREPSNVAGEEDTQLNWKRLHIGPNLLGAKSKEVELYGIVGGSVMGLAGLDGLWAFDVGVQARAYPFRPFMFYGSTLVSFFEKGPPLFDLLFQTGVSFGPVDLRVGLRALKQEPEQSFVGPAATLAVRL</sequence>
<reference evidence="1" key="1">
    <citation type="submission" date="2021-12" db="EMBL/GenBank/DDBJ databases">
        <title>Discovery of the Pendulisporaceae a myxobacterial family with distinct sporulation behavior and unique specialized metabolism.</title>
        <authorList>
            <person name="Garcia R."/>
            <person name="Popoff A."/>
            <person name="Bader C.D."/>
            <person name="Loehr J."/>
            <person name="Walesch S."/>
            <person name="Walt C."/>
            <person name="Boldt J."/>
            <person name="Bunk B."/>
            <person name="Haeckl F.J.F.P.J."/>
            <person name="Gunesch A.P."/>
            <person name="Birkelbach J."/>
            <person name="Nuebel U."/>
            <person name="Pietschmann T."/>
            <person name="Bach T."/>
            <person name="Mueller R."/>
        </authorList>
    </citation>
    <scope>NUCLEOTIDE SEQUENCE</scope>
    <source>
        <strain evidence="1">MSr11367</strain>
    </source>
</reference>
<dbReference type="Proteomes" id="UP001374803">
    <property type="component" value="Chromosome"/>
</dbReference>
<protein>
    <submittedName>
        <fullName evidence="1">Uncharacterized protein</fullName>
    </submittedName>
</protein>
<accession>A0ABZ2L5X0</accession>
<organism evidence="1 2">
    <name type="scientific">Pendulispora rubella</name>
    <dbReference type="NCBI Taxonomy" id="2741070"/>
    <lineage>
        <taxon>Bacteria</taxon>
        <taxon>Pseudomonadati</taxon>
        <taxon>Myxococcota</taxon>
        <taxon>Myxococcia</taxon>
        <taxon>Myxococcales</taxon>
        <taxon>Sorangiineae</taxon>
        <taxon>Pendulisporaceae</taxon>
        <taxon>Pendulispora</taxon>
    </lineage>
</organism>
<evidence type="ECO:0000313" key="2">
    <source>
        <dbReference type="Proteomes" id="UP001374803"/>
    </source>
</evidence>
<name>A0ABZ2L5X0_9BACT</name>
<proteinExistence type="predicted"/>
<dbReference type="EMBL" id="CP089983">
    <property type="protein sequence ID" value="WXB06337.1"/>
    <property type="molecule type" value="Genomic_DNA"/>
</dbReference>
<dbReference type="RefSeq" id="WP_394835983.1">
    <property type="nucleotide sequence ID" value="NZ_CP089929.1"/>
</dbReference>
<gene>
    <name evidence="1" type="ORF">LVJ94_03635</name>
</gene>
<keyword evidence="2" id="KW-1185">Reference proteome</keyword>
<evidence type="ECO:0000313" key="1">
    <source>
        <dbReference type="EMBL" id="WXB06337.1"/>
    </source>
</evidence>